<feature type="chain" id="PRO_5043685937" evidence="2">
    <location>
        <begin position="22"/>
        <end position="181"/>
    </location>
</feature>
<name>A0AAV5CTZ7_ELECO</name>
<feature type="region of interest" description="Disordered" evidence="1">
    <location>
        <begin position="116"/>
        <end position="156"/>
    </location>
</feature>
<evidence type="ECO:0000256" key="2">
    <source>
        <dbReference type="SAM" id="SignalP"/>
    </source>
</evidence>
<protein>
    <submittedName>
        <fullName evidence="3">Uncharacterized protein</fullName>
    </submittedName>
</protein>
<dbReference type="Proteomes" id="UP001054889">
    <property type="component" value="Unassembled WGS sequence"/>
</dbReference>
<sequence length="181" mass="19526">MRTCVAFASFLLLLLATTAHGIRLDKQLQEAINKKHQVYQTSGEASVARSVNKHCSPDDGHCSSATGTTMKQTTPAVVDAKGSEVMIVAYAAPIRSFDAGTTKKTLTHDESGAVKHMQIPTGNNGHHTTKTVDSNATKPQGRNEAEAASHGPWQQRQTYPDIMDLAGMDYSPATRRSPIHN</sequence>
<dbReference type="InterPro" id="IPR049306">
    <property type="entry name" value="GLV1-2"/>
</dbReference>
<dbReference type="Pfam" id="PF21529">
    <property type="entry name" value="GLV1-2"/>
    <property type="match status" value="1"/>
</dbReference>
<gene>
    <name evidence="3" type="primary">ga18838</name>
    <name evidence="3" type="ORF">PR202_ga18838</name>
</gene>
<accession>A0AAV5CTZ7</accession>
<organism evidence="3 4">
    <name type="scientific">Eleusine coracana subsp. coracana</name>
    <dbReference type="NCBI Taxonomy" id="191504"/>
    <lineage>
        <taxon>Eukaryota</taxon>
        <taxon>Viridiplantae</taxon>
        <taxon>Streptophyta</taxon>
        <taxon>Embryophyta</taxon>
        <taxon>Tracheophyta</taxon>
        <taxon>Spermatophyta</taxon>
        <taxon>Magnoliopsida</taxon>
        <taxon>Liliopsida</taxon>
        <taxon>Poales</taxon>
        <taxon>Poaceae</taxon>
        <taxon>PACMAD clade</taxon>
        <taxon>Chloridoideae</taxon>
        <taxon>Cynodonteae</taxon>
        <taxon>Eleusininae</taxon>
        <taxon>Eleusine</taxon>
    </lineage>
</organism>
<evidence type="ECO:0000313" key="3">
    <source>
        <dbReference type="EMBL" id="GJN01563.1"/>
    </source>
</evidence>
<dbReference type="PANTHER" id="PTHR33743:SF19">
    <property type="entry name" value="PROTEIN GOLVEN 6"/>
    <property type="match status" value="1"/>
</dbReference>
<comment type="caution">
    <text evidence="3">The sequence shown here is derived from an EMBL/GenBank/DDBJ whole genome shotgun (WGS) entry which is preliminary data.</text>
</comment>
<keyword evidence="4" id="KW-1185">Reference proteome</keyword>
<dbReference type="EMBL" id="BQKI01000009">
    <property type="protein sequence ID" value="GJN01563.1"/>
    <property type="molecule type" value="Genomic_DNA"/>
</dbReference>
<reference evidence="3" key="1">
    <citation type="journal article" date="2018" name="DNA Res.">
        <title>Multiple hybrid de novo genome assembly of finger millet, an orphan allotetraploid crop.</title>
        <authorList>
            <person name="Hatakeyama M."/>
            <person name="Aluri S."/>
            <person name="Balachadran M.T."/>
            <person name="Sivarajan S.R."/>
            <person name="Patrignani A."/>
            <person name="Gruter S."/>
            <person name="Poveda L."/>
            <person name="Shimizu-Inatsugi R."/>
            <person name="Baeten J."/>
            <person name="Francoijs K.J."/>
            <person name="Nataraja K.N."/>
            <person name="Reddy Y.A.N."/>
            <person name="Phadnis S."/>
            <person name="Ravikumar R.L."/>
            <person name="Schlapbach R."/>
            <person name="Sreeman S.M."/>
            <person name="Shimizu K.K."/>
        </authorList>
    </citation>
    <scope>NUCLEOTIDE SEQUENCE</scope>
</reference>
<evidence type="ECO:0000256" key="1">
    <source>
        <dbReference type="SAM" id="MobiDB-lite"/>
    </source>
</evidence>
<proteinExistence type="predicted"/>
<keyword evidence="2" id="KW-0732">Signal</keyword>
<dbReference type="PANTHER" id="PTHR33743">
    <property type="entry name" value="PROTEIN GOLVEN 6-RELATED"/>
    <property type="match status" value="1"/>
</dbReference>
<evidence type="ECO:0000313" key="4">
    <source>
        <dbReference type="Proteomes" id="UP001054889"/>
    </source>
</evidence>
<dbReference type="AlphaFoldDB" id="A0AAV5CTZ7"/>
<feature type="signal peptide" evidence="2">
    <location>
        <begin position="1"/>
        <end position="21"/>
    </location>
</feature>
<reference evidence="3" key="2">
    <citation type="submission" date="2021-12" db="EMBL/GenBank/DDBJ databases">
        <title>Resequencing data analysis of finger millet.</title>
        <authorList>
            <person name="Hatakeyama M."/>
            <person name="Aluri S."/>
            <person name="Balachadran M.T."/>
            <person name="Sivarajan S.R."/>
            <person name="Poveda L."/>
            <person name="Shimizu-Inatsugi R."/>
            <person name="Schlapbach R."/>
            <person name="Sreeman S.M."/>
            <person name="Shimizu K.K."/>
        </authorList>
    </citation>
    <scope>NUCLEOTIDE SEQUENCE</scope>
</reference>
<feature type="compositionally biased region" description="Polar residues" evidence="1">
    <location>
        <begin position="120"/>
        <end position="140"/>
    </location>
</feature>